<dbReference type="InterPro" id="IPR029063">
    <property type="entry name" value="SAM-dependent_MTases_sf"/>
</dbReference>
<dbReference type="PANTHER" id="PTHR43667">
    <property type="entry name" value="CYCLOPROPANE-FATTY-ACYL-PHOSPHOLIPID SYNTHASE"/>
    <property type="match status" value="1"/>
</dbReference>
<dbReference type="PANTHER" id="PTHR43667:SF2">
    <property type="entry name" value="FATTY ACID C-METHYL TRANSFERASE"/>
    <property type="match status" value="1"/>
</dbReference>
<dbReference type="GO" id="GO:0008168">
    <property type="term" value="F:methyltransferase activity"/>
    <property type="evidence" value="ECO:0007669"/>
    <property type="project" value="UniProtKB-KW"/>
</dbReference>
<protein>
    <submittedName>
        <fullName evidence="1">Putative methyltransferase</fullName>
    </submittedName>
</protein>
<dbReference type="AlphaFoldDB" id="A0A6H1ZX67"/>
<dbReference type="CDD" id="cd02440">
    <property type="entry name" value="AdoMet_MTases"/>
    <property type="match status" value="1"/>
</dbReference>
<name>A0A6H1ZX67_9ZZZZ</name>
<dbReference type="InterPro" id="IPR050723">
    <property type="entry name" value="CFA/CMAS"/>
</dbReference>
<sequence>MTQLESKEAYKAYYEGLGQERMHQVVKYNPHRMRFCRPVAGQTVLELGCGTGGNLIVMARRGCLATGVELSHGMIEAGQKFIHKWFGPLQRRITFHHGWIEDFDSPERYDYVLLTEVLEHVQDPVPILKVAKKYLKPGGEVYITAPAIRVGGDSHVRGVSFEDLQGWLQEAGLHSVWSVEQPNRLKGAIYPTLICRAVAL</sequence>
<reference evidence="1" key="1">
    <citation type="submission" date="2020-03" db="EMBL/GenBank/DDBJ databases">
        <title>The deep terrestrial virosphere.</title>
        <authorList>
            <person name="Holmfeldt K."/>
            <person name="Nilsson E."/>
            <person name="Simone D."/>
            <person name="Lopez-Fernandez M."/>
            <person name="Wu X."/>
            <person name="de Brujin I."/>
            <person name="Lundin D."/>
            <person name="Andersson A."/>
            <person name="Bertilsson S."/>
            <person name="Dopson M."/>
        </authorList>
    </citation>
    <scope>NUCLEOTIDE SEQUENCE</scope>
    <source>
        <strain evidence="1">TM448A02367</strain>
    </source>
</reference>
<dbReference type="Gene3D" id="3.40.50.150">
    <property type="entry name" value="Vaccinia Virus protein VP39"/>
    <property type="match status" value="1"/>
</dbReference>
<evidence type="ECO:0000313" key="1">
    <source>
        <dbReference type="EMBL" id="QJA51917.1"/>
    </source>
</evidence>
<dbReference type="GO" id="GO:0032259">
    <property type="term" value="P:methylation"/>
    <property type="evidence" value="ECO:0007669"/>
    <property type="project" value="UniProtKB-KW"/>
</dbReference>
<dbReference type="SUPFAM" id="SSF53335">
    <property type="entry name" value="S-adenosyl-L-methionine-dependent methyltransferases"/>
    <property type="match status" value="1"/>
</dbReference>
<gene>
    <name evidence="1" type="ORF">TM448A02367_0007</name>
</gene>
<dbReference type="Pfam" id="PF13489">
    <property type="entry name" value="Methyltransf_23"/>
    <property type="match status" value="1"/>
</dbReference>
<keyword evidence="1" id="KW-0489">Methyltransferase</keyword>
<dbReference type="EMBL" id="MT144298">
    <property type="protein sequence ID" value="QJA51917.1"/>
    <property type="molecule type" value="Genomic_DNA"/>
</dbReference>
<keyword evidence="1" id="KW-0808">Transferase</keyword>
<organism evidence="1">
    <name type="scientific">viral metagenome</name>
    <dbReference type="NCBI Taxonomy" id="1070528"/>
    <lineage>
        <taxon>unclassified sequences</taxon>
        <taxon>metagenomes</taxon>
        <taxon>organismal metagenomes</taxon>
    </lineage>
</organism>
<proteinExistence type="predicted"/>
<accession>A0A6H1ZX67</accession>